<feature type="compositionally biased region" description="Polar residues" evidence="2">
    <location>
        <begin position="246"/>
        <end position="255"/>
    </location>
</feature>
<dbReference type="EMBL" id="JASCZI010000379">
    <property type="protein sequence ID" value="MED6111443.1"/>
    <property type="molecule type" value="Genomic_DNA"/>
</dbReference>
<dbReference type="Proteomes" id="UP001341840">
    <property type="component" value="Unassembled WGS sequence"/>
</dbReference>
<dbReference type="SUPFAM" id="SSF51197">
    <property type="entry name" value="Clavaminate synthase-like"/>
    <property type="match status" value="1"/>
</dbReference>
<feature type="compositionally biased region" description="Pro residues" evidence="2">
    <location>
        <begin position="539"/>
        <end position="549"/>
    </location>
</feature>
<keyword evidence="4" id="KW-1185">Reference proteome</keyword>
<comment type="caution">
    <text evidence="3">The sequence shown here is derived from an EMBL/GenBank/DDBJ whole genome shotgun (WGS) entry which is preliminary data.</text>
</comment>
<comment type="similarity">
    <text evidence="1">Belongs to the alkB family.</text>
</comment>
<reference evidence="3 4" key="1">
    <citation type="journal article" date="2023" name="Plants (Basel)">
        <title>Bridging the Gap: Combining Genomics and Transcriptomics Approaches to Understand Stylosanthes scabra, an Orphan Legume from the Brazilian Caatinga.</title>
        <authorList>
            <person name="Ferreira-Neto J.R.C."/>
            <person name="da Silva M.D."/>
            <person name="Binneck E."/>
            <person name="de Melo N.F."/>
            <person name="da Silva R.H."/>
            <person name="de Melo A.L.T.M."/>
            <person name="Pandolfi V."/>
            <person name="Bustamante F.O."/>
            <person name="Brasileiro-Vidal A.C."/>
            <person name="Benko-Iseppon A.M."/>
        </authorList>
    </citation>
    <scope>NUCLEOTIDE SEQUENCE [LARGE SCALE GENOMIC DNA]</scope>
    <source>
        <tissue evidence="3">Leaves</tissue>
    </source>
</reference>
<dbReference type="PANTHER" id="PTHR31447">
    <property type="entry name" value="HYDROXYPROLINE-RICH GLYCOPROTEIN FAMILY PROTEIN-RELATED"/>
    <property type="match status" value="1"/>
</dbReference>
<feature type="compositionally biased region" description="Pro residues" evidence="2">
    <location>
        <begin position="602"/>
        <end position="613"/>
    </location>
</feature>
<feature type="region of interest" description="Disordered" evidence="2">
    <location>
        <begin position="245"/>
        <end position="264"/>
    </location>
</feature>
<gene>
    <name evidence="3" type="ORF">PIB30_052345</name>
</gene>
<evidence type="ECO:0000256" key="2">
    <source>
        <dbReference type="SAM" id="MobiDB-lite"/>
    </source>
</evidence>
<dbReference type="Gene3D" id="2.60.120.590">
    <property type="entry name" value="Alpha-ketoglutarate-dependent dioxygenase AlkB-like"/>
    <property type="match status" value="1"/>
</dbReference>
<organism evidence="3 4">
    <name type="scientific">Stylosanthes scabra</name>
    <dbReference type="NCBI Taxonomy" id="79078"/>
    <lineage>
        <taxon>Eukaryota</taxon>
        <taxon>Viridiplantae</taxon>
        <taxon>Streptophyta</taxon>
        <taxon>Embryophyta</taxon>
        <taxon>Tracheophyta</taxon>
        <taxon>Spermatophyta</taxon>
        <taxon>Magnoliopsida</taxon>
        <taxon>eudicotyledons</taxon>
        <taxon>Gunneridae</taxon>
        <taxon>Pentapetalae</taxon>
        <taxon>rosids</taxon>
        <taxon>fabids</taxon>
        <taxon>Fabales</taxon>
        <taxon>Fabaceae</taxon>
        <taxon>Papilionoideae</taxon>
        <taxon>50 kb inversion clade</taxon>
        <taxon>dalbergioids sensu lato</taxon>
        <taxon>Dalbergieae</taxon>
        <taxon>Pterocarpus clade</taxon>
        <taxon>Stylosanthes</taxon>
    </lineage>
</organism>
<feature type="region of interest" description="Disordered" evidence="2">
    <location>
        <begin position="486"/>
        <end position="549"/>
    </location>
</feature>
<sequence length="683" mass="73608">MAMPSGNVVAQDKMQFPSGGGGGGAGAGSGGAGGEIHYRQQWFVDERDSLIGWLRSEFAAANAIIDSLCHHLRIVGEPGEYDMVVGAIQQRRCNWNQVLLMQQYFSVAEVVYALQQVAWRKQQRYVEPVKVGAKDVRKSGPGYRQGQRFEAAKEGFNASVVESYSHDANTAVTGAPEKGTPLTEKGEELKSAGKVGKIDDKSLVSTEEKKADAISKNQTEGNLKGSGSSQGSLPNSDSEAVVVNDGLTSNSKGNESLSIQNQNQSQSLSTLAKTFVGNEMFDGKMVNVADGLKLYEELFDGTEVSKLVSLVNDLRISGKRGQFQGSQTFVVSRRPMKGHGREMIQLGVPVVDAPLEGENMSGASREKNVEPIPSLFQEIIERMVASQVMTVKPDACIVDFFNEGDHSQPYNWPHWFGRPVHVLFLTECEMTFGRVITTDHPGDYRGTLKLSLAPGSFLAMQGKCTDFAKHAIPSFRKQRILVTFIKSQPRRSPPTDSQRLASPAASSHWGPPPSRSPNHMRHHVGPKHYPAGQTTGVLPAPPIRPQIPPPNGMQPLFVAAPVVPAMPFPAPVPIAPASAGWTAAPPRHPPPRIPAPGTGVFLPPPGSGNPPPQVLGALTEVNPGTEMPAPHEKENGNSNNNNTSSSPKGKVQRQECNGHVNGTEEEKAVETEQDCNDKAVESQ</sequence>
<feature type="region of interest" description="Disordered" evidence="2">
    <location>
        <begin position="206"/>
        <end position="238"/>
    </location>
</feature>
<name>A0ABU6QHV5_9FABA</name>
<accession>A0ABU6QHV5</accession>
<feature type="compositionally biased region" description="Low complexity" evidence="2">
    <location>
        <begin position="636"/>
        <end position="646"/>
    </location>
</feature>
<feature type="region of interest" description="Disordered" evidence="2">
    <location>
        <begin position="581"/>
        <end position="683"/>
    </location>
</feature>
<evidence type="ECO:0008006" key="5">
    <source>
        <dbReference type="Google" id="ProtNLM"/>
    </source>
</evidence>
<protein>
    <recommendedName>
        <fullName evidence="5">Hydroxyproline-rich glycoprotein family protein</fullName>
    </recommendedName>
</protein>
<evidence type="ECO:0000313" key="3">
    <source>
        <dbReference type="EMBL" id="MED6111443.1"/>
    </source>
</evidence>
<proteinExistence type="inferred from homology"/>
<dbReference type="PANTHER" id="PTHR31447:SF0">
    <property type="entry name" value="HYDROXYPROLINE-RICH GLYCOPROTEIN FAMILY PROTEIN"/>
    <property type="match status" value="1"/>
</dbReference>
<feature type="compositionally biased region" description="Basic and acidic residues" evidence="2">
    <location>
        <begin position="662"/>
        <end position="683"/>
    </location>
</feature>
<feature type="region of interest" description="Disordered" evidence="2">
    <location>
        <begin position="167"/>
        <end position="194"/>
    </location>
</feature>
<dbReference type="InterPro" id="IPR044842">
    <property type="entry name" value="ALKBH9B/ALKBH10B-like"/>
</dbReference>
<dbReference type="InterPro" id="IPR037151">
    <property type="entry name" value="AlkB-like_sf"/>
</dbReference>
<feature type="compositionally biased region" description="Polar residues" evidence="2">
    <location>
        <begin position="215"/>
        <end position="238"/>
    </location>
</feature>
<evidence type="ECO:0000313" key="4">
    <source>
        <dbReference type="Proteomes" id="UP001341840"/>
    </source>
</evidence>
<feature type="compositionally biased region" description="Basic and acidic residues" evidence="2">
    <location>
        <begin position="184"/>
        <end position="194"/>
    </location>
</feature>
<evidence type="ECO:0000256" key="1">
    <source>
        <dbReference type="ARBA" id="ARBA00007879"/>
    </source>
</evidence>